<feature type="domain" description="DNA methylase N-4/N-6" evidence="8">
    <location>
        <begin position="744"/>
        <end position="859"/>
    </location>
</feature>
<dbReference type="Gene3D" id="3.40.50.150">
    <property type="entry name" value="Vaccinia Virus protein VP39"/>
    <property type="match status" value="3"/>
</dbReference>
<evidence type="ECO:0000256" key="5">
    <source>
        <dbReference type="ARBA" id="ARBA00022691"/>
    </source>
</evidence>
<evidence type="ECO:0000256" key="3">
    <source>
        <dbReference type="ARBA" id="ARBA00022603"/>
    </source>
</evidence>
<protein>
    <recommendedName>
        <fullName evidence="2">site-specific DNA-methyltransferase (adenine-specific)</fullName>
        <ecNumber evidence="2">2.1.1.72</ecNumber>
    </recommendedName>
</protein>
<dbReference type="InterPro" id="IPR002052">
    <property type="entry name" value="DNA_methylase_N6_adenine_CS"/>
</dbReference>
<dbReference type="PROSITE" id="PS00092">
    <property type="entry name" value="N6_MTASE"/>
    <property type="match status" value="1"/>
</dbReference>
<dbReference type="InterPro" id="IPR001091">
    <property type="entry name" value="RM_Methyltransferase"/>
</dbReference>
<dbReference type="RefSeq" id="WP_346025123.1">
    <property type="nucleotide sequence ID" value="NZ_BAAADA010000158.1"/>
</dbReference>
<accession>A0ABN1B4X2</accession>
<reference evidence="9 10" key="1">
    <citation type="journal article" date="2019" name="Int. J. Syst. Evol. Microbiol.">
        <title>The Global Catalogue of Microorganisms (GCM) 10K type strain sequencing project: providing services to taxonomists for standard genome sequencing and annotation.</title>
        <authorList>
            <consortium name="The Broad Institute Genomics Platform"/>
            <consortium name="The Broad Institute Genome Sequencing Center for Infectious Disease"/>
            <person name="Wu L."/>
            <person name="Ma J."/>
        </authorList>
    </citation>
    <scope>NUCLEOTIDE SEQUENCE [LARGE SCALE GENOMIC DNA]</scope>
    <source>
        <strain evidence="9 10">JCM 14232</strain>
    </source>
</reference>
<keyword evidence="10" id="KW-1185">Reference proteome</keyword>
<dbReference type="SUPFAM" id="SSF53335">
    <property type="entry name" value="S-adenosyl-L-methionine-dependent methyltransferases"/>
    <property type="match status" value="3"/>
</dbReference>
<name>A0ABN1B4X2_9LACT</name>
<evidence type="ECO:0000259" key="8">
    <source>
        <dbReference type="Pfam" id="PF01555"/>
    </source>
</evidence>
<dbReference type="EC" id="2.1.1.72" evidence="2"/>
<dbReference type="Pfam" id="PF02086">
    <property type="entry name" value="MethyltransfD12"/>
    <property type="match status" value="1"/>
</dbReference>
<dbReference type="InterPro" id="IPR012327">
    <property type="entry name" value="MeTrfase_D12"/>
</dbReference>
<evidence type="ECO:0000313" key="10">
    <source>
        <dbReference type="Proteomes" id="UP001410648"/>
    </source>
</evidence>
<keyword evidence="5" id="KW-0949">S-adenosyl-L-methionine</keyword>
<comment type="similarity">
    <text evidence="1">Belongs to the N(4)/N(6)-methyltransferase family.</text>
</comment>
<sequence>MKTINILNYQGNKASLMPFISKEIDEIANPGDTVVDLFSGSGSVSRGLKDKYRVIANDAEKYASIISASLLIEEHTQEELVDLSNRFNELFDYHFIRKIDKSHVKLEEKLVSEENNEGLIELYNKIPTVWDASSGITPLSLKNKNKYDLFEYYYAGSYFGLKQSIEIDTIILAINKLEKEDRDVLYACLFYAMKEVVFSKDGHMAQPLNIEKNADRHIIQRKKSIIKYFFIKLKDFVDLRVNKNSGNHIVYNENFEDILNDKILKYSPTVIYADPPYTDMQYSRYYHLLNVAVNYDYPELTMYRNAFTKGLYTEGRNQSKLSQRSKAKDQLRNLLEFSKRNCIKVVLSYAYPENQAKQAIDRYTVTIEELVDLAKEIYGDSLVYLEKTTHNHANHRNSTRKKVYEYLIVCGHEREVDEENYNVRELKKVLNSIKPTSRNDLYNSHLYWSQKSFNIIDELIKGLSKRNEIVFDPFMGSGVTILESVKKGIDRNAIGCDVNEMPLFISNTLLGDMFNGKAREVLNQFSSDINKFQKYYETECEICKEQATISKIIFDKPHRTNNDGVKIHSVYYECAKCGKMSKLPSREDYKKMLFQEYETNTIEDIELIHNSKIAVGKEDRISYIFTPRNFMILDKLTSKINSYEYSNIPKYLLMSILHLSKISDTHSNSQWPLWIPKINCVEKNIITTLQRKIKAIEKTIKYTQKNYYPNSLVSKFAKLNSNNALMLKKGSQHITREDIADDSVSLIITDPPYMEQVLYSEYMQLYKPFLNLQFNLDDEIVVSSSPKRDKTEEGYFDLLDEVFKMCSKKLKEDGYMCLFFHDSNLNIWVKLINILEKNGFKFVSQVHIKKSKTVKNILSPKKSLNGDAVLFFQNIKVPLPKVEIDTEMPIIEKSIFDQAKILISASDHGALSTPELYDNGLMEVLIENGWLNKFASKYKSLVDFFEDKLIWSKETGKWKIP</sequence>
<dbReference type="Proteomes" id="UP001410648">
    <property type="component" value="Unassembled WGS sequence"/>
</dbReference>
<comment type="catalytic activity">
    <reaction evidence="7">
        <text>a 2'-deoxyadenosine in DNA + S-adenosyl-L-methionine = an N(6)-methyl-2'-deoxyadenosine in DNA + S-adenosyl-L-homocysteine + H(+)</text>
        <dbReference type="Rhea" id="RHEA:15197"/>
        <dbReference type="Rhea" id="RHEA-COMP:12418"/>
        <dbReference type="Rhea" id="RHEA-COMP:12419"/>
        <dbReference type="ChEBI" id="CHEBI:15378"/>
        <dbReference type="ChEBI" id="CHEBI:57856"/>
        <dbReference type="ChEBI" id="CHEBI:59789"/>
        <dbReference type="ChEBI" id="CHEBI:90615"/>
        <dbReference type="ChEBI" id="CHEBI:90616"/>
        <dbReference type="EC" id="2.1.1.72"/>
    </reaction>
</comment>
<dbReference type="PRINTS" id="PR00508">
    <property type="entry name" value="S21N4MTFRASE"/>
</dbReference>
<keyword evidence="3" id="KW-0489">Methyltransferase</keyword>
<feature type="domain" description="DNA methylase N-4/N-6" evidence="8">
    <location>
        <begin position="352"/>
        <end position="500"/>
    </location>
</feature>
<comment type="caution">
    <text evidence="9">The sequence shown here is derived from an EMBL/GenBank/DDBJ whole genome shotgun (WGS) entry which is preliminary data.</text>
</comment>
<evidence type="ECO:0000256" key="2">
    <source>
        <dbReference type="ARBA" id="ARBA00011900"/>
    </source>
</evidence>
<dbReference type="InterPro" id="IPR002941">
    <property type="entry name" value="DNA_methylase_N4/N6"/>
</dbReference>
<gene>
    <name evidence="9" type="ORF">GCM10008936_17440</name>
</gene>
<dbReference type="EMBL" id="BAAADA010000158">
    <property type="protein sequence ID" value="GAA0490113.1"/>
    <property type="molecule type" value="Genomic_DNA"/>
</dbReference>
<evidence type="ECO:0000313" key="9">
    <source>
        <dbReference type="EMBL" id="GAA0490113.1"/>
    </source>
</evidence>
<proteinExistence type="inferred from homology"/>
<evidence type="ECO:0000256" key="6">
    <source>
        <dbReference type="ARBA" id="ARBA00022747"/>
    </source>
</evidence>
<evidence type="ECO:0000256" key="1">
    <source>
        <dbReference type="ARBA" id="ARBA00006594"/>
    </source>
</evidence>
<evidence type="ECO:0000256" key="4">
    <source>
        <dbReference type="ARBA" id="ARBA00022679"/>
    </source>
</evidence>
<organism evidence="9 10">
    <name type="scientific">Alkalibacterium indicireducens</name>
    <dbReference type="NCBI Taxonomy" id="398758"/>
    <lineage>
        <taxon>Bacteria</taxon>
        <taxon>Bacillati</taxon>
        <taxon>Bacillota</taxon>
        <taxon>Bacilli</taxon>
        <taxon>Lactobacillales</taxon>
        <taxon>Carnobacteriaceae</taxon>
        <taxon>Alkalibacterium</taxon>
    </lineage>
</organism>
<evidence type="ECO:0000256" key="7">
    <source>
        <dbReference type="ARBA" id="ARBA00047942"/>
    </source>
</evidence>
<dbReference type="Pfam" id="PF01555">
    <property type="entry name" value="N6_N4_Mtase"/>
    <property type="match status" value="2"/>
</dbReference>
<dbReference type="InterPro" id="IPR029063">
    <property type="entry name" value="SAM-dependent_MTases_sf"/>
</dbReference>
<keyword evidence="6" id="KW-0680">Restriction system</keyword>
<keyword evidence="4" id="KW-0808">Transferase</keyword>